<keyword evidence="5" id="KW-0964">Secreted</keyword>
<evidence type="ECO:0000256" key="3">
    <source>
        <dbReference type="ARBA" id="ARBA00010031"/>
    </source>
</evidence>
<comment type="subcellular location">
    <subcellularLocation>
        <location evidence="1">Cell membrane</location>
        <topology evidence="1">Lipid-anchor</topology>
        <topology evidence="1">GPI-anchor</topology>
    </subcellularLocation>
    <subcellularLocation>
        <location evidence="2">Secreted</location>
    </subcellularLocation>
</comment>
<keyword evidence="11" id="KW-0472">Membrane</keyword>
<evidence type="ECO:0000256" key="13">
    <source>
        <dbReference type="ARBA" id="ARBA00023180"/>
    </source>
</evidence>
<dbReference type="PANTHER" id="PTHR37928:SF2">
    <property type="entry name" value="GPI ANCHORED CFEM DOMAIN PROTEIN (AFU_ORTHOLOGUE AFUA_6G10580)"/>
    <property type="match status" value="1"/>
</dbReference>
<protein>
    <recommendedName>
        <fullName evidence="17">CFEM domain-containing protein</fullName>
    </recommendedName>
</protein>
<dbReference type="GO" id="GO:0098552">
    <property type="term" value="C:side of membrane"/>
    <property type="evidence" value="ECO:0007669"/>
    <property type="project" value="UniProtKB-KW"/>
</dbReference>
<dbReference type="InterPro" id="IPR008427">
    <property type="entry name" value="Extracellular_membr_CFEM_dom"/>
</dbReference>
<dbReference type="GO" id="GO:0046872">
    <property type="term" value="F:metal ion binding"/>
    <property type="evidence" value="ECO:0007669"/>
    <property type="project" value="UniProtKB-UniRule"/>
</dbReference>
<dbReference type="SMART" id="SM00747">
    <property type="entry name" value="CFEM"/>
    <property type="match status" value="1"/>
</dbReference>
<evidence type="ECO:0000256" key="9">
    <source>
        <dbReference type="ARBA" id="ARBA00022729"/>
    </source>
</evidence>
<dbReference type="PANTHER" id="PTHR37928">
    <property type="entry name" value="CFEM DOMAIN PROTEIN (AFU_ORTHOLOGUE AFUA_6G14090)"/>
    <property type="match status" value="1"/>
</dbReference>
<dbReference type="PROSITE" id="PS52012">
    <property type="entry name" value="CFEM"/>
    <property type="match status" value="1"/>
</dbReference>
<keyword evidence="6 15" id="KW-0349">Heme</keyword>
<evidence type="ECO:0000256" key="2">
    <source>
        <dbReference type="ARBA" id="ARBA00004613"/>
    </source>
</evidence>
<keyword evidence="4" id="KW-1003">Cell membrane</keyword>
<organism evidence="18 19">
    <name type="scientific">Trichodelitschia bisporula</name>
    <dbReference type="NCBI Taxonomy" id="703511"/>
    <lineage>
        <taxon>Eukaryota</taxon>
        <taxon>Fungi</taxon>
        <taxon>Dikarya</taxon>
        <taxon>Ascomycota</taxon>
        <taxon>Pezizomycotina</taxon>
        <taxon>Dothideomycetes</taxon>
        <taxon>Dothideomycetes incertae sedis</taxon>
        <taxon>Phaeotrichales</taxon>
        <taxon>Phaeotrichaceae</taxon>
        <taxon>Trichodelitschia</taxon>
    </lineage>
</organism>
<evidence type="ECO:0000256" key="16">
    <source>
        <dbReference type="SAM" id="SignalP"/>
    </source>
</evidence>
<dbReference type="InterPro" id="IPR051735">
    <property type="entry name" value="CFEM_domain"/>
</dbReference>
<feature type="binding site" description="axial binding residue" evidence="15">
    <location>
        <position position="44"/>
    </location>
    <ligand>
        <name>heme</name>
        <dbReference type="ChEBI" id="CHEBI:30413"/>
    </ligand>
    <ligandPart>
        <name>Fe</name>
        <dbReference type="ChEBI" id="CHEBI:18248"/>
    </ligandPart>
</feature>
<name>A0A6G1HT71_9PEZI</name>
<evidence type="ECO:0000313" key="19">
    <source>
        <dbReference type="Proteomes" id="UP000799640"/>
    </source>
</evidence>
<evidence type="ECO:0000256" key="1">
    <source>
        <dbReference type="ARBA" id="ARBA00004609"/>
    </source>
</evidence>
<evidence type="ECO:0000259" key="17">
    <source>
        <dbReference type="PROSITE" id="PS52012"/>
    </source>
</evidence>
<dbReference type="AlphaFoldDB" id="A0A6G1HT71"/>
<feature type="disulfide bond" evidence="15">
    <location>
        <begin position="40"/>
        <end position="47"/>
    </location>
</feature>
<keyword evidence="7" id="KW-0336">GPI-anchor</keyword>
<evidence type="ECO:0000256" key="10">
    <source>
        <dbReference type="ARBA" id="ARBA00023004"/>
    </source>
</evidence>
<dbReference type="EMBL" id="ML996698">
    <property type="protein sequence ID" value="KAF2399220.1"/>
    <property type="molecule type" value="Genomic_DNA"/>
</dbReference>
<keyword evidence="13" id="KW-0325">Glycoprotein</keyword>
<evidence type="ECO:0000313" key="18">
    <source>
        <dbReference type="EMBL" id="KAF2399220.1"/>
    </source>
</evidence>
<keyword evidence="8 15" id="KW-0479">Metal-binding</keyword>
<evidence type="ECO:0000256" key="4">
    <source>
        <dbReference type="ARBA" id="ARBA00022475"/>
    </source>
</evidence>
<comment type="similarity">
    <text evidence="3">Belongs to the RBT5 family.</text>
</comment>
<dbReference type="Proteomes" id="UP000799640">
    <property type="component" value="Unassembled WGS sequence"/>
</dbReference>
<dbReference type="Pfam" id="PF05730">
    <property type="entry name" value="CFEM"/>
    <property type="match status" value="1"/>
</dbReference>
<reference evidence="18" key="1">
    <citation type="journal article" date="2020" name="Stud. Mycol.">
        <title>101 Dothideomycetes genomes: a test case for predicting lifestyles and emergence of pathogens.</title>
        <authorList>
            <person name="Haridas S."/>
            <person name="Albert R."/>
            <person name="Binder M."/>
            <person name="Bloem J."/>
            <person name="Labutti K."/>
            <person name="Salamov A."/>
            <person name="Andreopoulos B."/>
            <person name="Baker S."/>
            <person name="Barry K."/>
            <person name="Bills G."/>
            <person name="Bluhm B."/>
            <person name="Cannon C."/>
            <person name="Castanera R."/>
            <person name="Culley D."/>
            <person name="Daum C."/>
            <person name="Ezra D."/>
            <person name="Gonzalez J."/>
            <person name="Henrissat B."/>
            <person name="Kuo A."/>
            <person name="Liang C."/>
            <person name="Lipzen A."/>
            <person name="Lutzoni F."/>
            <person name="Magnuson J."/>
            <person name="Mondo S."/>
            <person name="Nolan M."/>
            <person name="Ohm R."/>
            <person name="Pangilinan J."/>
            <person name="Park H.-J."/>
            <person name="Ramirez L."/>
            <person name="Alfaro M."/>
            <person name="Sun H."/>
            <person name="Tritt A."/>
            <person name="Yoshinaga Y."/>
            <person name="Zwiers L.-H."/>
            <person name="Turgeon B."/>
            <person name="Goodwin S."/>
            <person name="Spatafora J."/>
            <person name="Crous P."/>
            <person name="Grigoriev I."/>
        </authorList>
    </citation>
    <scope>NUCLEOTIDE SEQUENCE</scope>
    <source>
        <strain evidence="18">CBS 262.69</strain>
    </source>
</reference>
<evidence type="ECO:0000256" key="14">
    <source>
        <dbReference type="ARBA" id="ARBA00023288"/>
    </source>
</evidence>
<dbReference type="OrthoDB" id="3941907at2759"/>
<evidence type="ECO:0000256" key="7">
    <source>
        <dbReference type="ARBA" id="ARBA00022622"/>
    </source>
</evidence>
<feature type="domain" description="CFEM" evidence="17">
    <location>
        <begin position="1"/>
        <end position="111"/>
    </location>
</feature>
<dbReference type="GO" id="GO:0005886">
    <property type="term" value="C:plasma membrane"/>
    <property type="evidence" value="ECO:0007669"/>
    <property type="project" value="UniProtKB-SubCell"/>
</dbReference>
<keyword evidence="12 15" id="KW-1015">Disulfide bond</keyword>
<dbReference type="GO" id="GO:0005576">
    <property type="term" value="C:extracellular region"/>
    <property type="evidence" value="ECO:0007669"/>
    <property type="project" value="UniProtKB-SubCell"/>
</dbReference>
<keyword evidence="14" id="KW-0449">Lipoprotein</keyword>
<evidence type="ECO:0000256" key="15">
    <source>
        <dbReference type="PROSITE-ProRule" id="PRU01356"/>
    </source>
</evidence>
<proteinExistence type="inferred from homology"/>
<accession>A0A6G1HT71</accession>
<comment type="caution">
    <text evidence="15">Lacks conserved residue(s) required for the propagation of feature annotation.</text>
</comment>
<keyword evidence="9 16" id="KW-0732">Signal</keyword>
<evidence type="ECO:0000256" key="11">
    <source>
        <dbReference type="ARBA" id="ARBA00023136"/>
    </source>
</evidence>
<evidence type="ECO:0000256" key="8">
    <source>
        <dbReference type="ARBA" id="ARBA00022723"/>
    </source>
</evidence>
<gene>
    <name evidence="18" type="ORF">EJ06DRAFT_522744</name>
</gene>
<keyword evidence="10 15" id="KW-0408">Iron</keyword>
<keyword evidence="19" id="KW-1185">Reference proteome</keyword>
<evidence type="ECO:0000256" key="6">
    <source>
        <dbReference type="ARBA" id="ARBA00022617"/>
    </source>
</evidence>
<feature type="signal peptide" evidence="16">
    <location>
        <begin position="1"/>
        <end position="17"/>
    </location>
</feature>
<evidence type="ECO:0000256" key="12">
    <source>
        <dbReference type="ARBA" id="ARBA00023157"/>
    </source>
</evidence>
<sequence length="136" mass="13401">MRFSIVALLSLASVGLAADITGLPYCSLTCFQDAIKAAGCDSNDTICQCTTGKDKITKEVTPCILKACSSADAAAVAPASASICSKALAQQSANKSAAPGITATSASADSKKTNGASMPRAEMLAAGAGLLLAAAL</sequence>
<feature type="chain" id="PRO_5026030045" description="CFEM domain-containing protein" evidence="16">
    <location>
        <begin position="18"/>
        <end position="136"/>
    </location>
</feature>
<evidence type="ECO:0000256" key="5">
    <source>
        <dbReference type="ARBA" id="ARBA00022525"/>
    </source>
</evidence>